<dbReference type="AlphaFoldDB" id="A0A1M7T3L8"/>
<dbReference type="STRING" id="198312.SAMN02745193_02854"/>
<dbReference type="NCBIfam" id="NF010713">
    <property type="entry name" value="PRK14115.1"/>
    <property type="match status" value="1"/>
</dbReference>
<comment type="pathway">
    <text evidence="6 10">Carbohydrate degradation; glycolysis; pyruvate from D-glyceraldehyde 3-phosphate: step 3/5.</text>
</comment>
<dbReference type="HAMAP" id="MF_01039">
    <property type="entry name" value="PGAM_GpmA"/>
    <property type="match status" value="1"/>
</dbReference>
<dbReference type="EC" id="5.4.2.11" evidence="6 10"/>
<evidence type="ECO:0000256" key="10">
    <source>
        <dbReference type="RuleBase" id="RU004512"/>
    </source>
</evidence>
<dbReference type="InterPro" id="IPR029033">
    <property type="entry name" value="His_PPase_superfam"/>
</dbReference>
<organism evidence="11 12">
    <name type="scientific">Erythrobacter sanguineus</name>
    <dbReference type="NCBI Taxonomy" id="198312"/>
    <lineage>
        <taxon>Bacteria</taxon>
        <taxon>Pseudomonadati</taxon>
        <taxon>Pseudomonadota</taxon>
        <taxon>Alphaproteobacteria</taxon>
        <taxon>Sphingomonadales</taxon>
        <taxon>Erythrobacteraceae</taxon>
        <taxon>Erythrobacter/Porphyrobacter group</taxon>
        <taxon>Erythrobacter</taxon>
    </lineage>
</organism>
<comment type="similarity">
    <text evidence="2 6">Belongs to the phosphoglycerate mutase family. BPG-dependent PGAM subfamily.</text>
</comment>
<dbReference type="UniPathway" id="UPA00109">
    <property type="reaction ID" value="UER00186"/>
</dbReference>
<evidence type="ECO:0000256" key="8">
    <source>
        <dbReference type="PIRSR" id="PIRSR613078-2"/>
    </source>
</evidence>
<dbReference type="PROSITE" id="PS00175">
    <property type="entry name" value="PG_MUTASE"/>
    <property type="match status" value="1"/>
</dbReference>
<dbReference type="SMART" id="SM00855">
    <property type="entry name" value="PGAM"/>
    <property type="match status" value="1"/>
</dbReference>
<evidence type="ECO:0000313" key="11">
    <source>
        <dbReference type="EMBL" id="SHN65276.1"/>
    </source>
</evidence>
<reference evidence="12" key="1">
    <citation type="submission" date="2016-12" db="EMBL/GenBank/DDBJ databases">
        <authorList>
            <person name="Varghese N."/>
            <person name="Submissions S."/>
        </authorList>
    </citation>
    <scope>NUCLEOTIDE SEQUENCE [LARGE SCALE GENOMIC DNA]</scope>
    <source>
        <strain evidence="12">DSM 11032</strain>
    </source>
</reference>
<evidence type="ECO:0000256" key="2">
    <source>
        <dbReference type="ARBA" id="ARBA00006717"/>
    </source>
</evidence>
<sequence length="254" mass="28482">MRRQKGFPIVRAKANPARFSVTTKAIMPKLILLRHGQSQWNLENRFTGWWDVGLTDQGVAEAKAAGVLLKDRGVLPTVAFTSLQTRAIKTLNLALEEAGRLWIPVTKDWRLNERHYGGLTGLDKQETRERHGDEQVHIWRRSFDVPPPEMEPGSPFDLAADPRYAGIDIPRTESLKLTIERVLPYWKAAILPVLASGETVIISAHGNSLRALVKHLSGISDEDITGLEIPTGQPIIYDFDDKMVPGARYYLKDA</sequence>
<feature type="binding site" evidence="6 8">
    <location>
        <begin position="113"/>
        <end position="116"/>
    </location>
    <ligand>
        <name>substrate</name>
    </ligand>
</feature>
<comment type="function">
    <text evidence="6 10">Catalyzes the interconversion of 2-phosphoglycerate and 3-phosphoglycerate.</text>
</comment>
<comment type="catalytic activity">
    <reaction evidence="1 6 10">
        <text>(2R)-2-phosphoglycerate = (2R)-3-phosphoglycerate</text>
        <dbReference type="Rhea" id="RHEA:15901"/>
        <dbReference type="ChEBI" id="CHEBI:58272"/>
        <dbReference type="ChEBI" id="CHEBI:58289"/>
        <dbReference type="EC" id="5.4.2.11"/>
    </reaction>
</comment>
<feature type="active site" description="Tele-phosphohistidine intermediate" evidence="6 7">
    <location>
        <position position="35"/>
    </location>
</feature>
<evidence type="ECO:0000256" key="5">
    <source>
        <dbReference type="ARBA" id="ARBA00023235"/>
    </source>
</evidence>
<dbReference type="Gene3D" id="3.40.50.1240">
    <property type="entry name" value="Phosphoglycerate mutase-like"/>
    <property type="match status" value="1"/>
</dbReference>
<keyword evidence="5 6" id="KW-0413">Isomerase</keyword>
<feature type="binding site" evidence="6 8">
    <location>
        <begin position="206"/>
        <end position="207"/>
    </location>
    <ligand>
        <name>substrate</name>
    </ligand>
</feature>
<keyword evidence="12" id="KW-1185">Reference proteome</keyword>
<dbReference type="CDD" id="cd07067">
    <property type="entry name" value="HP_PGM_like"/>
    <property type="match status" value="1"/>
</dbReference>
<gene>
    <name evidence="6" type="primary">gpmA</name>
    <name evidence="11" type="ORF">SAMN02745193_02854</name>
</gene>
<dbReference type="InterPro" id="IPR005952">
    <property type="entry name" value="Phosphogly_mut1"/>
</dbReference>
<feature type="binding site" evidence="6 8">
    <location>
        <begin position="47"/>
        <end position="48"/>
    </location>
    <ligand>
        <name>substrate</name>
    </ligand>
</feature>
<name>A0A1M7T3L8_9SPHN</name>
<dbReference type="SUPFAM" id="SSF53254">
    <property type="entry name" value="Phosphoglycerate mutase-like"/>
    <property type="match status" value="1"/>
</dbReference>
<feature type="active site" description="Proton donor/acceptor" evidence="6 7">
    <location>
        <position position="113"/>
    </location>
</feature>
<evidence type="ECO:0000256" key="1">
    <source>
        <dbReference type="ARBA" id="ARBA00000380"/>
    </source>
</evidence>
<dbReference type="GO" id="GO:0004619">
    <property type="term" value="F:phosphoglycerate mutase activity"/>
    <property type="evidence" value="ECO:0007669"/>
    <property type="project" value="UniProtKB-UniRule"/>
</dbReference>
<dbReference type="EMBL" id="FRDF01000020">
    <property type="protein sequence ID" value="SHN65276.1"/>
    <property type="molecule type" value="Genomic_DNA"/>
</dbReference>
<evidence type="ECO:0000313" key="12">
    <source>
        <dbReference type="Proteomes" id="UP000184391"/>
    </source>
</evidence>
<evidence type="ECO:0000256" key="3">
    <source>
        <dbReference type="ARBA" id="ARBA00022432"/>
    </source>
</evidence>
<dbReference type="Pfam" id="PF00300">
    <property type="entry name" value="His_Phos_1"/>
    <property type="match status" value="1"/>
</dbReference>
<dbReference type="NCBIfam" id="TIGR01258">
    <property type="entry name" value="pgm_1"/>
    <property type="match status" value="1"/>
</dbReference>
<feature type="binding site" evidence="6 8">
    <location>
        <begin position="34"/>
        <end position="41"/>
    </location>
    <ligand>
        <name>substrate</name>
    </ligand>
</feature>
<feature type="site" description="Transition state stabilizer" evidence="6 9">
    <location>
        <position position="205"/>
    </location>
</feature>
<accession>A0A1M7T3L8</accession>
<comment type="subunit">
    <text evidence="6">Homodimer.</text>
</comment>
<protein>
    <recommendedName>
        <fullName evidence="6 10">2,3-bisphosphoglycerate-dependent phosphoglycerate mutase</fullName>
        <shortName evidence="6">BPG-dependent PGAM</shortName>
        <shortName evidence="6">PGAM</shortName>
        <shortName evidence="6">Phosphoglyceromutase</shortName>
        <shortName evidence="6">dPGM</shortName>
        <ecNumber evidence="6 10">5.4.2.11</ecNumber>
    </recommendedName>
</protein>
<evidence type="ECO:0000256" key="4">
    <source>
        <dbReference type="ARBA" id="ARBA00023152"/>
    </source>
</evidence>
<keyword evidence="4 6" id="KW-0324">Glycolysis</keyword>
<dbReference type="FunFam" id="3.40.50.1240:FF:000003">
    <property type="entry name" value="2,3-bisphosphoglycerate-dependent phosphoglycerate mutase"/>
    <property type="match status" value="1"/>
</dbReference>
<dbReference type="InterPro" id="IPR013078">
    <property type="entry name" value="His_Pase_superF_clade-1"/>
</dbReference>
<keyword evidence="3 6" id="KW-0312">Gluconeogenesis</keyword>
<dbReference type="InterPro" id="IPR001345">
    <property type="entry name" value="PG/BPGM_mutase_AS"/>
</dbReference>
<evidence type="ECO:0000256" key="9">
    <source>
        <dbReference type="PIRSR" id="PIRSR613078-3"/>
    </source>
</evidence>
<evidence type="ECO:0000256" key="7">
    <source>
        <dbReference type="PIRSR" id="PIRSR613078-1"/>
    </source>
</evidence>
<feature type="binding site" evidence="6 8">
    <location>
        <begin position="140"/>
        <end position="141"/>
    </location>
    <ligand>
        <name>substrate</name>
    </ligand>
</feature>
<evidence type="ECO:0000256" key="6">
    <source>
        <dbReference type="HAMAP-Rule" id="MF_01039"/>
    </source>
</evidence>
<dbReference type="GO" id="GO:0006094">
    <property type="term" value="P:gluconeogenesis"/>
    <property type="evidence" value="ECO:0007669"/>
    <property type="project" value="UniProtKB-UniRule"/>
</dbReference>
<dbReference type="Proteomes" id="UP000184391">
    <property type="component" value="Unassembled WGS sequence"/>
</dbReference>
<dbReference type="GO" id="GO:0006096">
    <property type="term" value="P:glycolytic process"/>
    <property type="evidence" value="ECO:0007669"/>
    <property type="project" value="UniProtKB-UniRule"/>
</dbReference>
<dbReference type="PANTHER" id="PTHR11931">
    <property type="entry name" value="PHOSPHOGLYCERATE MUTASE"/>
    <property type="match status" value="1"/>
</dbReference>
<proteinExistence type="inferred from homology"/>
<feature type="binding site" evidence="6 8">
    <location>
        <position position="124"/>
    </location>
    <ligand>
        <name>substrate</name>
    </ligand>
</feature>
<feature type="binding site" evidence="6 8">
    <location>
        <position position="86"/>
    </location>
    <ligand>
        <name>substrate</name>
    </ligand>
</feature>